<organism evidence="2 3">
    <name type="scientific">Fusarium oxysporum f. sp. raphani 54005</name>
    <dbReference type="NCBI Taxonomy" id="1089458"/>
    <lineage>
        <taxon>Eukaryota</taxon>
        <taxon>Fungi</taxon>
        <taxon>Dikarya</taxon>
        <taxon>Ascomycota</taxon>
        <taxon>Pezizomycotina</taxon>
        <taxon>Sordariomycetes</taxon>
        <taxon>Hypocreomycetidae</taxon>
        <taxon>Hypocreales</taxon>
        <taxon>Nectriaceae</taxon>
        <taxon>Fusarium</taxon>
        <taxon>Fusarium oxysporum species complex</taxon>
    </lineage>
</organism>
<feature type="region of interest" description="Disordered" evidence="1">
    <location>
        <begin position="28"/>
        <end position="54"/>
    </location>
</feature>
<dbReference type="Proteomes" id="UP000030663">
    <property type="component" value="Unassembled WGS sequence"/>
</dbReference>
<dbReference type="EMBL" id="JH658546">
    <property type="protein sequence ID" value="EXK78088.1"/>
    <property type="molecule type" value="Genomic_DNA"/>
</dbReference>
<sequence length="54" mass="5830">ACGTFGGYQGPAHQLKPALETRPRITRCGHGQQSVPSSRQAARKNVHTRLRGSC</sequence>
<feature type="compositionally biased region" description="Polar residues" evidence="1">
    <location>
        <begin position="31"/>
        <end position="40"/>
    </location>
</feature>
<evidence type="ECO:0000256" key="1">
    <source>
        <dbReference type="SAM" id="MobiDB-lite"/>
    </source>
</evidence>
<proteinExistence type="predicted"/>
<protein>
    <submittedName>
        <fullName evidence="2">Uncharacterized protein</fullName>
    </submittedName>
</protein>
<feature type="non-terminal residue" evidence="2">
    <location>
        <position position="1"/>
    </location>
</feature>
<gene>
    <name evidence="2" type="ORF">FOQG_17217</name>
</gene>
<accession>X0BGV9</accession>
<feature type="compositionally biased region" description="Basic residues" evidence="1">
    <location>
        <begin position="41"/>
        <end position="54"/>
    </location>
</feature>
<evidence type="ECO:0000313" key="3">
    <source>
        <dbReference type="Proteomes" id="UP000030663"/>
    </source>
</evidence>
<name>X0BGV9_FUSOX</name>
<reference evidence="2 3" key="1">
    <citation type="submission" date="2011-11" db="EMBL/GenBank/DDBJ databases">
        <title>The Genome Sequence of Fusarium oxysporum PHW815.</title>
        <authorList>
            <consortium name="The Broad Institute Genome Sequencing Platform"/>
            <person name="Ma L.-J."/>
            <person name="Gale L.R."/>
            <person name="Schwartz D.C."/>
            <person name="Zhou S."/>
            <person name="Corby-Kistler H."/>
            <person name="Young S.K."/>
            <person name="Zeng Q."/>
            <person name="Gargeya S."/>
            <person name="Fitzgerald M."/>
            <person name="Haas B."/>
            <person name="Abouelleil A."/>
            <person name="Alvarado L."/>
            <person name="Arachchi H.M."/>
            <person name="Berlin A."/>
            <person name="Brown A."/>
            <person name="Chapman S.B."/>
            <person name="Chen Z."/>
            <person name="Dunbar C."/>
            <person name="Freedman E."/>
            <person name="Gearin G."/>
            <person name="Goldberg J."/>
            <person name="Griggs A."/>
            <person name="Gujja S."/>
            <person name="Heiman D."/>
            <person name="Howarth C."/>
            <person name="Larson L."/>
            <person name="Lui A."/>
            <person name="MacDonald P.J.P."/>
            <person name="Montmayeur A."/>
            <person name="Murphy C."/>
            <person name="Neiman D."/>
            <person name="Pearson M."/>
            <person name="Priest M."/>
            <person name="Roberts A."/>
            <person name="Saif S."/>
            <person name="Shea T."/>
            <person name="Shenoy N."/>
            <person name="Sisk P."/>
            <person name="Stolte C."/>
            <person name="Sykes S."/>
            <person name="Wortman J."/>
            <person name="Nusbaum C."/>
            <person name="Birren B."/>
        </authorList>
    </citation>
    <scope>NUCLEOTIDE SEQUENCE [LARGE SCALE GENOMIC DNA]</scope>
    <source>
        <strain evidence="2 3">54005</strain>
    </source>
</reference>
<dbReference type="HOGENOM" id="CLU_3055949_0_0_1"/>
<keyword evidence="3" id="KW-1185">Reference proteome</keyword>
<dbReference type="AlphaFoldDB" id="X0BGV9"/>
<evidence type="ECO:0000313" key="2">
    <source>
        <dbReference type="EMBL" id="EXK78088.1"/>
    </source>
</evidence>